<dbReference type="PANTHER" id="PTHR11717:SF7">
    <property type="entry name" value="LOW MOLECULAR WEIGHT PHOSPHOTYROSINE PROTEIN PHOSPHATASE"/>
    <property type="match status" value="1"/>
</dbReference>
<dbReference type="RefSeq" id="WP_248155231.1">
    <property type="nucleotide sequence ID" value="NZ_JAKZAJ010000001.1"/>
</dbReference>
<dbReference type="Pfam" id="PF01451">
    <property type="entry name" value="LMWPc"/>
    <property type="match status" value="1"/>
</dbReference>
<evidence type="ECO:0000313" key="6">
    <source>
        <dbReference type="EMBL" id="MFC5544076.1"/>
    </source>
</evidence>
<gene>
    <name evidence="6" type="ORF">ACFPQA_03360</name>
</gene>
<dbReference type="InterPro" id="IPR050438">
    <property type="entry name" value="LMW_PTPase"/>
</dbReference>
<name>A0ABW0RH27_9GAMM</name>
<protein>
    <recommendedName>
        <fullName evidence="2">protein-tyrosine-phosphatase</fullName>
        <ecNumber evidence="2">3.1.3.48</ecNumber>
    </recommendedName>
</protein>
<evidence type="ECO:0000256" key="4">
    <source>
        <dbReference type="ARBA" id="ARBA00022912"/>
    </source>
</evidence>
<dbReference type="PRINTS" id="PR00719">
    <property type="entry name" value="LMWPTPASE"/>
</dbReference>
<evidence type="ECO:0000256" key="2">
    <source>
        <dbReference type="ARBA" id="ARBA00013064"/>
    </source>
</evidence>
<dbReference type="InterPro" id="IPR023485">
    <property type="entry name" value="Ptyr_pPase"/>
</dbReference>
<keyword evidence="7" id="KW-1185">Reference proteome</keyword>
<dbReference type="CDD" id="cd16343">
    <property type="entry name" value="LMWPTP"/>
    <property type="match status" value="1"/>
</dbReference>
<keyword evidence="4" id="KW-0904">Protein phosphatase</keyword>
<dbReference type="InterPro" id="IPR036196">
    <property type="entry name" value="Ptyr_pPase_sf"/>
</dbReference>
<feature type="domain" description="Phosphotyrosine protein phosphatase I" evidence="5">
    <location>
        <begin position="5"/>
        <end position="153"/>
    </location>
</feature>
<dbReference type="Gene3D" id="3.40.50.2300">
    <property type="match status" value="1"/>
</dbReference>
<accession>A0ABW0RH27</accession>
<dbReference type="GO" id="GO:0004725">
    <property type="term" value="F:protein tyrosine phosphatase activity"/>
    <property type="evidence" value="ECO:0007669"/>
    <property type="project" value="UniProtKB-EC"/>
</dbReference>
<evidence type="ECO:0000256" key="3">
    <source>
        <dbReference type="ARBA" id="ARBA00022801"/>
    </source>
</evidence>
<dbReference type="InterPro" id="IPR017867">
    <property type="entry name" value="Tyr_phospatase_low_mol_wt"/>
</dbReference>
<proteinExistence type="inferred from homology"/>
<organism evidence="6 7">
    <name type="scientific">Marinobacter koreensis</name>
    <dbReference type="NCBI Taxonomy" id="335974"/>
    <lineage>
        <taxon>Bacteria</taxon>
        <taxon>Pseudomonadati</taxon>
        <taxon>Pseudomonadota</taxon>
        <taxon>Gammaproteobacteria</taxon>
        <taxon>Pseudomonadales</taxon>
        <taxon>Marinobacteraceae</taxon>
        <taxon>Marinobacter</taxon>
    </lineage>
</organism>
<comment type="caution">
    <text evidence="6">The sequence shown here is derived from an EMBL/GenBank/DDBJ whole genome shotgun (WGS) entry which is preliminary data.</text>
</comment>
<dbReference type="SMART" id="SM00226">
    <property type="entry name" value="LMWPc"/>
    <property type="match status" value="1"/>
</dbReference>
<dbReference type="SUPFAM" id="SSF52788">
    <property type="entry name" value="Phosphotyrosine protein phosphatases I"/>
    <property type="match status" value="1"/>
</dbReference>
<keyword evidence="3 6" id="KW-0378">Hydrolase</keyword>
<sequence length="159" mass="17543">MSEPVKVLFVCLGNICRSPSAEGVFRQLVGQAGLADRIHIDSCGTGNWHVGKAPDARALAAARQRGIDISDLRARQITEQDLDRYDYVMVMDRQNLADVKDLWHQNGGTEPALFLSFGTSSHKEVPDPYYGGEEGFEQVLDLIQDAGEGLLNDIRERIG</sequence>
<reference evidence="7" key="1">
    <citation type="journal article" date="2019" name="Int. J. Syst. Evol. Microbiol.">
        <title>The Global Catalogue of Microorganisms (GCM) 10K type strain sequencing project: providing services to taxonomists for standard genome sequencing and annotation.</title>
        <authorList>
            <consortium name="The Broad Institute Genomics Platform"/>
            <consortium name="The Broad Institute Genome Sequencing Center for Infectious Disease"/>
            <person name="Wu L."/>
            <person name="Ma J."/>
        </authorList>
    </citation>
    <scope>NUCLEOTIDE SEQUENCE [LARGE SCALE GENOMIC DNA]</scope>
    <source>
        <strain evidence="7">CGMCC 4.1799</strain>
    </source>
</reference>
<comment type="similarity">
    <text evidence="1">Belongs to the low molecular weight phosphotyrosine protein phosphatase family.</text>
</comment>
<dbReference type="EC" id="3.1.3.48" evidence="2"/>
<dbReference type="PANTHER" id="PTHR11717">
    <property type="entry name" value="LOW MOLECULAR WEIGHT PROTEIN TYROSINE PHOSPHATASE"/>
    <property type="match status" value="1"/>
</dbReference>
<dbReference type="Proteomes" id="UP001596055">
    <property type="component" value="Unassembled WGS sequence"/>
</dbReference>
<evidence type="ECO:0000256" key="1">
    <source>
        <dbReference type="ARBA" id="ARBA00011063"/>
    </source>
</evidence>
<evidence type="ECO:0000313" key="7">
    <source>
        <dbReference type="Proteomes" id="UP001596055"/>
    </source>
</evidence>
<evidence type="ECO:0000259" key="5">
    <source>
        <dbReference type="SMART" id="SM00226"/>
    </source>
</evidence>
<dbReference type="EMBL" id="JBHSNL010000001">
    <property type="protein sequence ID" value="MFC5544076.1"/>
    <property type="molecule type" value="Genomic_DNA"/>
</dbReference>